<dbReference type="STRING" id="1313304.CALK_0340"/>
<dbReference type="InterPro" id="IPR011250">
    <property type="entry name" value="OMP/PagP_B-barrel"/>
</dbReference>
<protein>
    <recommendedName>
        <fullName evidence="4">Outer membrane protein beta-barrel domain-containing protein</fullName>
    </recommendedName>
</protein>
<keyword evidence="3" id="KW-1185">Reference proteome</keyword>
<evidence type="ECO:0000256" key="1">
    <source>
        <dbReference type="SAM" id="SignalP"/>
    </source>
</evidence>
<organism evidence="2 3">
    <name type="scientific">Chitinivibrio alkaliphilus ACht1</name>
    <dbReference type="NCBI Taxonomy" id="1313304"/>
    <lineage>
        <taxon>Bacteria</taxon>
        <taxon>Pseudomonadati</taxon>
        <taxon>Fibrobacterota</taxon>
        <taxon>Chitinivibrionia</taxon>
        <taxon>Chitinivibrionales</taxon>
        <taxon>Chitinivibrionaceae</taxon>
        <taxon>Chitinivibrio</taxon>
    </lineage>
</organism>
<keyword evidence="1" id="KW-0732">Signal</keyword>
<gene>
    <name evidence="2" type="ORF">CALK_0340</name>
</gene>
<feature type="signal peptide" evidence="1">
    <location>
        <begin position="1"/>
        <end position="17"/>
    </location>
</feature>
<dbReference type="AlphaFoldDB" id="U7D887"/>
<dbReference type="EMBL" id="ASJR01000002">
    <property type="protein sequence ID" value="ERP39170.1"/>
    <property type="molecule type" value="Genomic_DNA"/>
</dbReference>
<reference evidence="2 3" key="1">
    <citation type="journal article" date="2013" name="Environ. Microbiol.">
        <title>Genome analysis of Chitinivibrio alkaliphilus gen. nov., sp. nov., a novel extremely haloalkaliphilic anaerobic chitinolytic bacterium from the candidate phylum Termite Group 3.</title>
        <authorList>
            <person name="Sorokin D.Y."/>
            <person name="Gumerov V.M."/>
            <person name="Rakitin A.L."/>
            <person name="Beletsky A.V."/>
            <person name="Damste J.S."/>
            <person name="Muyzer G."/>
            <person name="Mardanov A.V."/>
            <person name="Ravin N.V."/>
        </authorList>
    </citation>
    <scope>NUCLEOTIDE SEQUENCE [LARGE SCALE GENOMIC DNA]</scope>
    <source>
        <strain evidence="2 3">ACht1</strain>
    </source>
</reference>
<comment type="caution">
    <text evidence="2">The sequence shown here is derived from an EMBL/GenBank/DDBJ whole genome shotgun (WGS) entry which is preliminary data.</text>
</comment>
<dbReference type="SUPFAM" id="SSF56925">
    <property type="entry name" value="OMPA-like"/>
    <property type="match status" value="1"/>
</dbReference>
<dbReference type="RefSeq" id="WP_022635883.1">
    <property type="nucleotide sequence ID" value="NZ_ASJR01000002.1"/>
</dbReference>
<proteinExistence type="predicted"/>
<accession>U7D887</accession>
<evidence type="ECO:0000313" key="3">
    <source>
        <dbReference type="Proteomes" id="UP000017148"/>
    </source>
</evidence>
<dbReference type="Proteomes" id="UP000017148">
    <property type="component" value="Unassembled WGS sequence"/>
</dbReference>
<evidence type="ECO:0000313" key="2">
    <source>
        <dbReference type="EMBL" id="ERP39170.1"/>
    </source>
</evidence>
<feature type="chain" id="PRO_5004681742" description="Outer membrane protein beta-barrel domain-containing protein" evidence="1">
    <location>
        <begin position="18"/>
        <end position="215"/>
    </location>
</feature>
<evidence type="ECO:0008006" key="4">
    <source>
        <dbReference type="Google" id="ProtNLM"/>
    </source>
</evidence>
<sequence>MKKTVFILLMVSVPLWAARTISLSIGPQWPGNNPLIKESESGTAWNASVEWGMGFDDFIRLGVKGDFMWHISSNPGIDDDDEDEPDTDDGVLEGISEIKSEQKIFMFPLSLFLEISPFPQYRFHPVFRGQVGYNSMTIRHTDYNDEEESEWADLIDDVGGYYNGVITKFGVDGVYDIGPQSSLFVGFEYQVATLKNDYEIDMNAPSIRMGISVYY</sequence>
<name>U7D887_9BACT</name>